<evidence type="ECO:0000313" key="2">
    <source>
        <dbReference type="EMBL" id="RWA20870.1"/>
    </source>
</evidence>
<dbReference type="EMBL" id="ATDN01000012">
    <property type="protein sequence ID" value="RWA20870.1"/>
    <property type="molecule type" value="Genomic_DNA"/>
</dbReference>
<reference evidence="2 3" key="1">
    <citation type="submission" date="2013-06" db="EMBL/GenBank/DDBJ databases">
        <title>The draft sequence of the Mycobacterium elephantis genome.</title>
        <authorList>
            <person name="Pettersson F.B."/>
            <person name="Das S."/>
            <person name="Dasgupta S."/>
            <person name="Bhattacharya A."/>
            <person name="Kirsebom L.A."/>
        </authorList>
    </citation>
    <scope>NUCLEOTIDE SEQUENCE [LARGE SCALE GENOMIC DNA]</scope>
    <source>
        <strain evidence="2 3">DSM 44368</strain>
    </source>
</reference>
<feature type="region of interest" description="Disordered" evidence="1">
    <location>
        <begin position="64"/>
        <end position="85"/>
    </location>
</feature>
<dbReference type="AlphaFoldDB" id="A0A439DV63"/>
<protein>
    <submittedName>
        <fullName evidence="2">Uncharacterized protein</fullName>
    </submittedName>
</protein>
<accession>A0A439DV63</accession>
<name>A0A439DV63_9MYCO</name>
<sequence>MGRDDIGDIVEWAVSQGWTVEVDKEGYRRFFDLAGNYIVRYPATPRNPHRRRLDVLTAVKKAGLPWPAPSKKERRAQRRRPNRDD</sequence>
<comment type="caution">
    <text evidence="2">The sequence shown here is derived from an EMBL/GenBank/DDBJ whole genome shotgun (WGS) entry which is preliminary data.</text>
</comment>
<keyword evidence="3" id="KW-1185">Reference proteome</keyword>
<organism evidence="2 3">
    <name type="scientific">Mycolicibacterium elephantis DSM 44368</name>
    <dbReference type="NCBI Taxonomy" id="1335622"/>
    <lineage>
        <taxon>Bacteria</taxon>
        <taxon>Bacillati</taxon>
        <taxon>Actinomycetota</taxon>
        <taxon>Actinomycetes</taxon>
        <taxon>Mycobacteriales</taxon>
        <taxon>Mycobacteriaceae</taxon>
        <taxon>Mycolicibacterium</taxon>
    </lineage>
</organism>
<proteinExistence type="predicted"/>
<dbReference type="RefSeq" id="WP_128108322.1">
    <property type="nucleotide sequence ID" value="NZ_ATDN01000012.1"/>
</dbReference>
<evidence type="ECO:0000256" key="1">
    <source>
        <dbReference type="SAM" id="MobiDB-lite"/>
    </source>
</evidence>
<gene>
    <name evidence="2" type="ORF">MELE44368_02655</name>
</gene>
<feature type="compositionally biased region" description="Basic residues" evidence="1">
    <location>
        <begin position="72"/>
        <end position="85"/>
    </location>
</feature>
<dbReference type="Proteomes" id="UP000287177">
    <property type="component" value="Unassembled WGS sequence"/>
</dbReference>
<evidence type="ECO:0000313" key="3">
    <source>
        <dbReference type="Proteomes" id="UP000287177"/>
    </source>
</evidence>